<accession>A0A2Y9B0Y5</accession>
<evidence type="ECO:0000313" key="4">
    <source>
        <dbReference type="Proteomes" id="UP000245839"/>
    </source>
</evidence>
<reference evidence="2 4" key="2">
    <citation type="submission" date="2018-03" db="EMBL/GenBank/DDBJ databases">
        <title>Genomic Encyclopedia of Archaeal and Bacterial Type Strains, Phase II (KMG-II): from individual species to whole genera.</title>
        <authorList>
            <person name="Goeker M."/>
        </authorList>
    </citation>
    <scope>NUCLEOTIDE SEQUENCE [LARGE SCALE GENOMIC DNA]</scope>
    <source>
        <strain evidence="2 4">DSM 25227</strain>
    </source>
</reference>
<dbReference type="SUPFAM" id="SSF111369">
    <property type="entry name" value="HlyD-like secretion proteins"/>
    <property type="match status" value="2"/>
</dbReference>
<dbReference type="PANTHER" id="PTHR30469">
    <property type="entry name" value="MULTIDRUG RESISTANCE PROTEIN MDTA"/>
    <property type="match status" value="1"/>
</dbReference>
<dbReference type="PANTHER" id="PTHR30469:SF15">
    <property type="entry name" value="HLYD FAMILY OF SECRETION PROTEINS"/>
    <property type="match status" value="1"/>
</dbReference>
<evidence type="ECO:0000313" key="3">
    <source>
        <dbReference type="EMBL" id="SSA50121.1"/>
    </source>
</evidence>
<organism evidence="3 5">
    <name type="scientific">Jannaschia seohaensis</name>
    <dbReference type="NCBI Taxonomy" id="475081"/>
    <lineage>
        <taxon>Bacteria</taxon>
        <taxon>Pseudomonadati</taxon>
        <taxon>Pseudomonadota</taxon>
        <taxon>Alphaproteobacteria</taxon>
        <taxon>Rhodobacterales</taxon>
        <taxon>Roseobacteraceae</taxon>
        <taxon>Jannaschia</taxon>
    </lineage>
</organism>
<sequence length="485" mass="51246">MRFLGRSLTALFLAALTLALFAWAGQIVYTARQAQEEDGRRSPPVRERVLAANVVTAEPQEIVPVLTAFGEVRARRVLELRAPVGGRVVELADGFEEGGRVEAGQVLMRIDPASAESALAVARADLAGAEAEARDAARSLELARAELAGAEAQRDLQARALQRQVDLSARGVGAAATREQAELALASAEQTILTRRGAVASAETRVDSAALAIDRARIALAEAERDVADRVLEAEFAGTLSEVSIQAGGLVSANEQVASLIDPTDLEVSFRLSAAEHARLLDRDGALVGAPVAAVLDVLGLDLEATGRITREAPAVGEGQTGRVVFAKLEGARGFRPGDFVRVAVEEPALARAIRLPATALSAQGHVLALGEDDRLEEVEVTLLRRQGDDVIVRGPLAGRDVVATRTPVLGEGIKVRPLRPGSAEETPAGPEMVALDPERRARIVAYIEGNTRMPGDVKQRLLTQLEADEVPAAVVTRIEGRMGG</sequence>
<reference evidence="3 5" key="1">
    <citation type="submission" date="2016-10" db="EMBL/GenBank/DDBJ databases">
        <authorList>
            <person name="Cai Z."/>
        </authorList>
    </citation>
    <scope>NUCLEOTIDE SEQUENCE [LARGE SCALE GENOMIC DNA]</scope>
    <source>
        <strain evidence="3 5">DSM 25227</strain>
    </source>
</reference>
<dbReference type="Proteomes" id="UP000251571">
    <property type="component" value="Unassembled WGS sequence"/>
</dbReference>
<proteinExistence type="predicted"/>
<feature type="coiled-coil region" evidence="1">
    <location>
        <begin position="119"/>
        <end position="153"/>
    </location>
</feature>
<dbReference type="GO" id="GO:1990281">
    <property type="term" value="C:efflux pump complex"/>
    <property type="evidence" value="ECO:0007669"/>
    <property type="project" value="TreeGrafter"/>
</dbReference>
<dbReference type="Gene3D" id="2.40.420.20">
    <property type="match status" value="1"/>
</dbReference>
<dbReference type="EMBL" id="QGDJ01000012">
    <property type="protein sequence ID" value="PWJ14403.1"/>
    <property type="molecule type" value="Genomic_DNA"/>
</dbReference>
<keyword evidence="1" id="KW-0175">Coiled coil</keyword>
<dbReference type="GO" id="GO:0015562">
    <property type="term" value="F:efflux transmembrane transporter activity"/>
    <property type="evidence" value="ECO:0007669"/>
    <property type="project" value="TreeGrafter"/>
</dbReference>
<dbReference type="EMBL" id="UETC01000012">
    <property type="protein sequence ID" value="SSA50121.1"/>
    <property type="molecule type" value="Genomic_DNA"/>
</dbReference>
<evidence type="ECO:0000313" key="2">
    <source>
        <dbReference type="EMBL" id="PWJ14403.1"/>
    </source>
</evidence>
<keyword evidence="4" id="KW-1185">Reference proteome</keyword>
<protein>
    <submittedName>
        <fullName evidence="3">HlyD family secretion protein</fullName>
    </submittedName>
</protein>
<dbReference type="RefSeq" id="WP_109565736.1">
    <property type="nucleotide sequence ID" value="NZ_QGDJ01000012.1"/>
</dbReference>
<evidence type="ECO:0000313" key="5">
    <source>
        <dbReference type="Proteomes" id="UP000251571"/>
    </source>
</evidence>
<dbReference type="AlphaFoldDB" id="A0A2Y9B0Y5"/>
<evidence type="ECO:0000256" key="1">
    <source>
        <dbReference type="SAM" id="Coils"/>
    </source>
</evidence>
<name>A0A2Y9B0Y5_9RHOB</name>
<dbReference type="Gene3D" id="1.10.287.470">
    <property type="entry name" value="Helix hairpin bin"/>
    <property type="match status" value="1"/>
</dbReference>
<dbReference type="OrthoDB" id="7626141at2"/>
<gene>
    <name evidence="2" type="ORF">BCF38_11226</name>
    <name evidence="3" type="ORF">SAMN05421539_11226</name>
</gene>
<dbReference type="Gene3D" id="2.40.50.100">
    <property type="match status" value="1"/>
</dbReference>
<dbReference type="Proteomes" id="UP000245839">
    <property type="component" value="Unassembled WGS sequence"/>
</dbReference>